<dbReference type="EnsemblPlants" id="OB04G34370.1">
    <property type="protein sequence ID" value="OB04G34370.1"/>
    <property type="gene ID" value="OB04G34370"/>
</dbReference>
<sequence length="53" mass="5885">GCGYRSSRSTTTDSLQPIRSPCPESPERGVILQYTQGSTIPCKLTYQHNRKKG</sequence>
<reference evidence="2" key="1">
    <citation type="journal article" date="2013" name="Nat. Commun.">
        <title>Whole-genome sequencing of Oryza brachyantha reveals mechanisms underlying Oryza genome evolution.</title>
        <authorList>
            <person name="Chen J."/>
            <person name="Huang Q."/>
            <person name="Gao D."/>
            <person name="Wang J."/>
            <person name="Lang Y."/>
            <person name="Liu T."/>
            <person name="Li B."/>
            <person name="Bai Z."/>
            <person name="Luis Goicoechea J."/>
            <person name="Liang C."/>
            <person name="Chen C."/>
            <person name="Zhang W."/>
            <person name="Sun S."/>
            <person name="Liao Y."/>
            <person name="Zhang X."/>
            <person name="Yang L."/>
            <person name="Song C."/>
            <person name="Wang M."/>
            <person name="Shi J."/>
            <person name="Liu G."/>
            <person name="Liu J."/>
            <person name="Zhou H."/>
            <person name="Zhou W."/>
            <person name="Yu Q."/>
            <person name="An N."/>
            <person name="Chen Y."/>
            <person name="Cai Q."/>
            <person name="Wang B."/>
            <person name="Liu B."/>
            <person name="Min J."/>
            <person name="Huang Y."/>
            <person name="Wu H."/>
            <person name="Li Z."/>
            <person name="Zhang Y."/>
            <person name="Yin Y."/>
            <person name="Song W."/>
            <person name="Jiang J."/>
            <person name="Jackson S.A."/>
            <person name="Wing R.A."/>
            <person name="Wang J."/>
            <person name="Chen M."/>
        </authorList>
    </citation>
    <scope>NUCLEOTIDE SEQUENCE [LARGE SCALE GENOMIC DNA]</scope>
    <source>
        <strain evidence="2">cv. IRGC 101232</strain>
    </source>
</reference>
<protein>
    <submittedName>
        <fullName evidence="2">Uncharacterized protein</fullName>
    </submittedName>
</protein>
<feature type="compositionally biased region" description="Polar residues" evidence="1">
    <location>
        <begin position="1"/>
        <end position="17"/>
    </location>
</feature>
<proteinExistence type="predicted"/>
<organism evidence="2">
    <name type="scientific">Oryza brachyantha</name>
    <name type="common">malo sina</name>
    <dbReference type="NCBI Taxonomy" id="4533"/>
    <lineage>
        <taxon>Eukaryota</taxon>
        <taxon>Viridiplantae</taxon>
        <taxon>Streptophyta</taxon>
        <taxon>Embryophyta</taxon>
        <taxon>Tracheophyta</taxon>
        <taxon>Spermatophyta</taxon>
        <taxon>Magnoliopsida</taxon>
        <taxon>Liliopsida</taxon>
        <taxon>Poales</taxon>
        <taxon>Poaceae</taxon>
        <taxon>BOP clade</taxon>
        <taxon>Oryzoideae</taxon>
        <taxon>Oryzeae</taxon>
        <taxon>Oryzinae</taxon>
        <taxon>Oryza</taxon>
    </lineage>
</organism>
<feature type="region of interest" description="Disordered" evidence="1">
    <location>
        <begin position="1"/>
        <end position="26"/>
    </location>
</feature>
<name>J3M212_ORYBR</name>
<dbReference type="Gramene" id="OB04G34370.1">
    <property type="protein sequence ID" value="OB04G34370.1"/>
    <property type="gene ID" value="OB04G34370"/>
</dbReference>
<evidence type="ECO:0000313" key="2">
    <source>
        <dbReference type="EnsemblPlants" id="OB04G34370.1"/>
    </source>
</evidence>
<evidence type="ECO:0000256" key="1">
    <source>
        <dbReference type="SAM" id="MobiDB-lite"/>
    </source>
</evidence>
<dbReference type="HOGENOM" id="CLU_3074886_0_0_1"/>
<accession>J3M212</accession>
<keyword evidence="3" id="KW-1185">Reference proteome</keyword>
<reference evidence="2" key="2">
    <citation type="submission" date="2013-04" db="UniProtKB">
        <authorList>
            <consortium name="EnsemblPlants"/>
        </authorList>
    </citation>
    <scope>IDENTIFICATION</scope>
</reference>
<evidence type="ECO:0000313" key="3">
    <source>
        <dbReference type="Proteomes" id="UP000006038"/>
    </source>
</evidence>
<dbReference type="Proteomes" id="UP000006038">
    <property type="component" value="Chromosome 4"/>
</dbReference>
<dbReference type="AlphaFoldDB" id="J3M212"/>